<organism evidence="2 3">
    <name type="scientific">Hibiscus sabdariffa</name>
    <name type="common">roselle</name>
    <dbReference type="NCBI Taxonomy" id="183260"/>
    <lineage>
        <taxon>Eukaryota</taxon>
        <taxon>Viridiplantae</taxon>
        <taxon>Streptophyta</taxon>
        <taxon>Embryophyta</taxon>
        <taxon>Tracheophyta</taxon>
        <taxon>Spermatophyta</taxon>
        <taxon>Magnoliopsida</taxon>
        <taxon>eudicotyledons</taxon>
        <taxon>Gunneridae</taxon>
        <taxon>Pentapetalae</taxon>
        <taxon>rosids</taxon>
        <taxon>malvids</taxon>
        <taxon>Malvales</taxon>
        <taxon>Malvaceae</taxon>
        <taxon>Malvoideae</taxon>
        <taxon>Hibiscus</taxon>
    </lineage>
</organism>
<evidence type="ECO:0000256" key="1">
    <source>
        <dbReference type="SAM" id="MobiDB-lite"/>
    </source>
</evidence>
<keyword evidence="3" id="KW-1185">Reference proteome</keyword>
<feature type="compositionally biased region" description="Acidic residues" evidence="1">
    <location>
        <begin position="63"/>
        <end position="74"/>
    </location>
</feature>
<accession>A0ABR2AJF8</accession>
<sequence>MIESDSNLQDEDCDVEPKTRIESDSNSEDIEHKTRIEPDSNSEDEEYEVEAESSTDQSKFSDSENELASLEDEIFTVNVGLVSDEVELRRPGTRTTPTTSQTPNSVPIEPAQLNVVRWIPTPTVRTTQESCVSHLSTNPSPIPTQPSHPNVFIWMSTPELPLSQENCGSQSSPRIDP</sequence>
<feature type="region of interest" description="Disordered" evidence="1">
    <location>
        <begin position="1"/>
        <end position="106"/>
    </location>
</feature>
<name>A0ABR2AJF8_9ROSI</name>
<feature type="compositionally biased region" description="Acidic residues" evidence="1">
    <location>
        <begin position="40"/>
        <end position="53"/>
    </location>
</feature>
<proteinExistence type="predicted"/>
<gene>
    <name evidence="2" type="ORF">V6N12_000004</name>
</gene>
<comment type="caution">
    <text evidence="2">The sequence shown here is derived from an EMBL/GenBank/DDBJ whole genome shotgun (WGS) entry which is preliminary data.</text>
</comment>
<evidence type="ECO:0000313" key="3">
    <source>
        <dbReference type="Proteomes" id="UP001472677"/>
    </source>
</evidence>
<feature type="compositionally biased region" description="Basic and acidic residues" evidence="1">
    <location>
        <begin position="15"/>
        <end position="38"/>
    </location>
</feature>
<reference evidence="2 3" key="1">
    <citation type="journal article" date="2024" name="G3 (Bethesda)">
        <title>Genome assembly of Hibiscus sabdariffa L. provides insights into metabolisms of medicinal natural products.</title>
        <authorList>
            <person name="Kim T."/>
        </authorList>
    </citation>
    <scope>NUCLEOTIDE SEQUENCE [LARGE SCALE GENOMIC DNA]</scope>
    <source>
        <strain evidence="2">TK-2024</strain>
        <tissue evidence="2">Old leaves</tissue>
    </source>
</reference>
<dbReference type="EMBL" id="JBBPBM010000641">
    <property type="protein sequence ID" value="KAK8493162.1"/>
    <property type="molecule type" value="Genomic_DNA"/>
</dbReference>
<dbReference type="Proteomes" id="UP001472677">
    <property type="component" value="Unassembled WGS sequence"/>
</dbReference>
<protein>
    <submittedName>
        <fullName evidence="2">Uncharacterized protein</fullName>
    </submittedName>
</protein>
<feature type="compositionally biased region" description="Low complexity" evidence="1">
    <location>
        <begin position="93"/>
        <end position="103"/>
    </location>
</feature>
<evidence type="ECO:0000313" key="2">
    <source>
        <dbReference type="EMBL" id="KAK8493162.1"/>
    </source>
</evidence>